<dbReference type="InterPro" id="IPR014721">
    <property type="entry name" value="Ribsml_uS5_D2-typ_fold_subgr"/>
</dbReference>
<dbReference type="Gene3D" id="3.30.230.10">
    <property type="match status" value="1"/>
</dbReference>
<feature type="domain" description="Toprim" evidence="14">
    <location>
        <begin position="505"/>
        <end position="612"/>
    </location>
</feature>
<dbReference type="NCBIfam" id="TIGR01059">
    <property type="entry name" value="gyrB"/>
    <property type="match status" value="1"/>
</dbReference>
<accession>A0AAD8QFT8</accession>
<dbReference type="EC" id="5.6.2.2" evidence="12"/>
<dbReference type="InterPro" id="IPR013760">
    <property type="entry name" value="Topo_IIA-like_dom_sf"/>
</dbReference>
<comment type="cofactor">
    <cofactor evidence="12">
        <name>Ca(2+)</name>
        <dbReference type="ChEBI" id="CHEBI:29108"/>
    </cofactor>
    <cofactor evidence="12">
        <name>Mg(2+)</name>
        <dbReference type="ChEBI" id="CHEBI:18420"/>
    </cofactor>
    <cofactor evidence="12">
        <name>Mn(2+)</name>
        <dbReference type="ChEBI" id="CHEBI:29035"/>
    </cofactor>
</comment>
<comment type="similarity">
    <text evidence="3 12">Belongs to the type II topoisomerase GyrB family.</text>
</comment>
<keyword evidence="10 12" id="KW-0413">Isomerase</keyword>
<dbReference type="NCBIfam" id="NF004189">
    <property type="entry name" value="PRK05644.1"/>
    <property type="match status" value="1"/>
</dbReference>
<keyword evidence="9" id="KW-0238">DNA-binding</keyword>
<keyword evidence="5 12" id="KW-0547">Nucleotide-binding</keyword>
<dbReference type="PANTHER" id="PTHR45866">
    <property type="entry name" value="DNA GYRASE/TOPOISOMERASE SUBUNIT B"/>
    <property type="match status" value="1"/>
</dbReference>
<dbReference type="FunFam" id="3.30.230.10:FF:000005">
    <property type="entry name" value="DNA gyrase subunit B"/>
    <property type="match status" value="1"/>
</dbReference>
<evidence type="ECO:0000256" key="1">
    <source>
        <dbReference type="ARBA" id="ARBA00000185"/>
    </source>
</evidence>
<dbReference type="Pfam" id="PF01751">
    <property type="entry name" value="Toprim"/>
    <property type="match status" value="1"/>
</dbReference>
<evidence type="ECO:0000256" key="9">
    <source>
        <dbReference type="ARBA" id="ARBA00023125"/>
    </source>
</evidence>
<keyword evidence="8 12" id="KW-0799">Topoisomerase</keyword>
<evidence type="ECO:0000256" key="4">
    <source>
        <dbReference type="ARBA" id="ARBA00022723"/>
    </source>
</evidence>
<dbReference type="InterPro" id="IPR000565">
    <property type="entry name" value="Topo_IIA_B"/>
</dbReference>
<name>A0AAD8QFT8_LOLMU</name>
<comment type="function">
    <text evidence="12">A type II topoisomerase that negatively supercoils closed circular double-stranded DNA in an ATP-dependent manner.</text>
</comment>
<dbReference type="GO" id="GO:0006265">
    <property type="term" value="P:DNA topological change"/>
    <property type="evidence" value="ECO:0007669"/>
    <property type="project" value="UniProtKB-UniRule"/>
</dbReference>
<dbReference type="SUPFAM" id="SSF56719">
    <property type="entry name" value="Type II DNA topoisomerase"/>
    <property type="match status" value="1"/>
</dbReference>
<comment type="caution">
    <text evidence="15">The sequence shown here is derived from an EMBL/GenBank/DDBJ whole genome shotgun (WGS) entry which is preliminary data.</text>
</comment>
<proteinExistence type="inferred from homology"/>
<evidence type="ECO:0000256" key="3">
    <source>
        <dbReference type="ARBA" id="ARBA00010708"/>
    </source>
</evidence>
<evidence type="ECO:0000256" key="2">
    <source>
        <dbReference type="ARBA" id="ARBA00001946"/>
    </source>
</evidence>
<dbReference type="InterPro" id="IPR002288">
    <property type="entry name" value="DNA_gyrase_B_C"/>
</dbReference>
<keyword evidence="4" id="KW-0479">Metal-binding</keyword>
<feature type="region of interest" description="Disordered" evidence="13">
    <location>
        <begin position="226"/>
        <end position="246"/>
    </location>
</feature>
<dbReference type="SUPFAM" id="SSF54211">
    <property type="entry name" value="Ribosomal protein S5 domain 2-like"/>
    <property type="match status" value="1"/>
</dbReference>
<organism evidence="15 16">
    <name type="scientific">Lolium multiflorum</name>
    <name type="common">Italian ryegrass</name>
    <name type="synonym">Lolium perenne subsp. multiflorum</name>
    <dbReference type="NCBI Taxonomy" id="4521"/>
    <lineage>
        <taxon>Eukaryota</taxon>
        <taxon>Viridiplantae</taxon>
        <taxon>Streptophyta</taxon>
        <taxon>Embryophyta</taxon>
        <taxon>Tracheophyta</taxon>
        <taxon>Spermatophyta</taxon>
        <taxon>Magnoliopsida</taxon>
        <taxon>Liliopsida</taxon>
        <taxon>Poales</taxon>
        <taxon>Poaceae</taxon>
        <taxon>BOP clade</taxon>
        <taxon>Pooideae</taxon>
        <taxon>Poodae</taxon>
        <taxon>Poeae</taxon>
        <taxon>Poeae Chloroplast Group 2 (Poeae type)</taxon>
        <taxon>Loliodinae</taxon>
        <taxon>Loliinae</taxon>
        <taxon>Lolium</taxon>
    </lineage>
</organism>
<dbReference type="InterPro" id="IPR013759">
    <property type="entry name" value="Topo_IIA_B_C"/>
</dbReference>
<dbReference type="InterPro" id="IPR034160">
    <property type="entry name" value="TOPRIM_GyrB"/>
</dbReference>
<evidence type="ECO:0000256" key="7">
    <source>
        <dbReference type="ARBA" id="ARBA00022842"/>
    </source>
</evidence>
<evidence type="ECO:0000256" key="5">
    <source>
        <dbReference type="ARBA" id="ARBA00022741"/>
    </source>
</evidence>
<dbReference type="GO" id="GO:0034335">
    <property type="term" value="F:DNA negative supercoiling activity"/>
    <property type="evidence" value="ECO:0007669"/>
    <property type="project" value="UniProtKB-ARBA"/>
</dbReference>
<dbReference type="InterPro" id="IPR013506">
    <property type="entry name" value="Topo_IIA_bsu_dom2"/>
</dbReference>
<dbReference type="EMBL" id="JAUUTY010000351">
    <property type="protein sequence ID" value="KAK1601777.1"/>
    <property type="molecule type" value="Genomic_DNA"/>
</dbReference>
<dbReference type="Gene3D" id="3.40.50.670">
    <property type="match status" value="1"/>
</dbReference>
<dbReference type="InterPro" id="IPR020568">
    <property type="entry name" value="Ribosomal_Su5_D2-typ_SF"/>
</dbReference>
<evidence type="ECO:0000256" key="11">
    <source>
        <dbReference type="ARBA" id="ARBA00063759"/>
    </source>
</evidence>
<evidence type="ECO:0000313" key="15">
    <source>
        <dbReference type="EMBL" id="KAK1601777.1"/>
    </source>
</evidence>
<comment type="catalytic activity">
    <reaction evidence="1 12">
        <text>ATP-dependent breakage, passage and rejoining of double-stranded DNA.</text>
        <dbReference type="EC" id="5.6.2.2"/>
    </reaction>
</comment>
<dbReference type="Pfam" id="PF02518">
    <property type="entry name" value="HATPase_c"/>
    <property type="match status" value="1"/>
</dbReference>
<sequence length="724" mass="79909">MALLLRPSAPPPHLRLLLRRLLSAAPAPSRLLPAPSPSARLLFRPRVVAAAAAVPQRNGVAARALMSSTAASDAMQEKRVAGEYTAANVQVLEALDGVRKRPGMYIGSTGPRGLHHLVYEILDNAVDEAQAGYATEINVVLHEDNSVSITDNGRGIPTDIHPQTKKSCVETVLTLMHAGGKFGGSTSSYSVAGGLHGVGLSVVNALSEALEVTVCRDGKEYRQSYSRGKPLTSLSSTRLPDESSSRQGSCIRFWPDKEIFTTTIEFDFDTISSRIRELAFLNPELRITLTKEEDDAQVQHNEYCYAGGLVEYVAWLNTDKKPLHDPIAFRKELDGIIVDVSLQWCSDSYSDTVLGYANSIRTIDGGTHIEGLKTSLTRTINNLAKKSKTIKDKDISLSGEHVREGMTCIISVKVPNPEFEGQTKTRLGNPEVRKIVEQSVQENLTEYLELHPDVLDSILSKSLNALKAALAAKRARELVRTKSVLKSSSLPGKLADCASSDPAKSEIFIVEGDSAGGSAKQGRDRKFQAILPLRGKILNIERRDEAAMYKNEEIQNLILGLGLGVKGEDFKKEALRYHKIVILTDADVDGAHIRTLLLTFFFRYQRALFDEGCIYVGVPPLYKVERGKQVHYCYDEADLKELVNTFPSNASYNTQRFKGLGEMMPLQLWETTMDPERRLLKQLTVEDAAEANIVFSSLMGSRVEYRKELIQKAASMINLEHLDI</sequence>
<evidence type="ECO:0000313" key="16">
    <source>
        <dbReference type="Proteomes" id="UP001231189"/>
    </source>
</evidence>
<keyword evidence="12" id="KW-0809">Transit peptide</keyword>
<dbReference type="PROSITE" id="PS00177">
    <property type="entry name" value="TOPOISOMERASE_II"/>
    <property type="match status" value="1"/>
</dbReference>
<reference evidence="15" key="1">
    <citation type="submission" date="2023-07" db="EMBL/GenBank/DDBJ databases">
        <title>A chromosome-level genome assembly of Lolium multiflorum.</title>
        <authorList>
            <person name="Chen Y."/>
            <person name="Copetti D."/>
            <person name="Kolliker R."/>
            <person name="Studer B."/>
        </authorList>
    </citation>
    <scope>NUCLEOTIDE SEQUENCE</scope>
    <source>
        <strain evidence="15">02402/16</strain>
        <tissue evidence="15">Leaf</tissue>
    </source>
</reference>
<keyword evidence="7" id="KW-0460">Magnesium</keyword>
<keyword evidence="6 12" id="KW-0067">ATP-binding</keyword>
<dbReference type="SMART" id="SM00433">
    <property type="entry name" value="TOP2c"/>
    <property type="match status" value="1"/>
</dbReference>
<dbReference type="GO" id="GO:0003677">
    <property type="term" value="F:DNA binding"/>
    <property type="evidence" value="ECO:0007669"/>
    <property type="project" value="UniProtKB-UniRule"/>
</dbReference>
<dbReference type="CDD" id="cd00822">
    <property type="entry name" value="TopoII_Trans_DNA_gyrase"/>
    <property type="match status" value="1"/>
</dbReference>
<dbReference type="SMART" id="SM00387">
    <property type="entry name" value="HATPase_c"/>
    <property type="match status" value="1"/>
</dbReference>
<comment type="subunit">
    <text evidence="11 12">Made up of two chains. The A chain is responsible for DNA breakage and rejoining; the B chain catalyzes ATP hydrolysis.</text>
</comment>
<dbReference type="GO" id="GO:0005694">
    <property type="term" value="C:chromosome"/>
    <property type="evidence" value="ECO:0007669"/>
    <property type="project" value="InterPro"/>
</dbReference>
<protein>
    <recommendedName>
        <fullName evidence="12">DNA gyrase subunit B</fullName>
        <ecNumber evidence="12">5.6.2.2</ecNumber>
    </recommendedName>
</protein>
<dbReference type="PANTHER" id="PTHR45866:SF1">
    <property type="entry name" value="DNA GYRASE SUBUNIT B, MITOCHONDRIAL"/>
    <property type="match status" value="1"/>
</dbReference>
<dbReference type="InterPro" id="IPR003594">
    <property type="entry name" value="HATPase_dom"/>
</dbReference>
<dbReference type="PROSITE" id="PS50880">
    <property type="entry name" value="TOPRIM"/>
    <property type="match status" value="1"/>
</dbReference>
<dbReference type="InterPro" id="IPR006171">
    <property type="entry name" value="TOPRIM_dom"/>
</dbReference>
<dbReference type="Proteomes" id="UP001231189">
    <property type="component" value="Unassembled WGS sequence"/>
</dbReference>
<dbReference type="GO" id="GO:0005524">
    <property type="term" value="F:ATP binding"/>
    <property type="evidence" value="ECO:0007669"/>
    <property type="project" value="UniProtKB-UniRule"/>
</dbReference>
<dbReference type="SUPFAM" id="SSF55874">
    <property type="entry name" value="ATPase domain of HSP90 chaperone/DNA topoisomerase II/histidine kinase"/>
    <property type="match status" value="1"/>
</dbReference>
<dbReference type="InterPro" id="IPR018522">
    <property type="entry name" value="TopoIIA_CS"/>
</dbReference>
<evidence type="ECO:0000256" key="12">
    <source>
        <dbReference type="RuleBase" id="RU362094"/>
    </source>
</evidence>
<evidence type="ECO:0000259" key="14">
    <source>
        <dbReference type="PROSITE" id="PS50880"/>
    </source>
</evidence>
<dbReference type="AlphaFoldDB" id="A0AAD8QFT8"/>
<dbReference type="PRINTS" id="PR01159">
    <property type="entry name" value="DNAGYRASEB"/>
</dbReference>
<dbReference type="InterPro" id="IPR011557">
    <property type="entry name" value="GyrB"/>
</dbReference>
<dbReference type="Pfam" id="PF00204">
    <property type="entry name" value="DNA_gyraseB"/>
    <property type="match status" value="1"/>
</dbReference>
<dbReference type="InterPro" id="IPR001241">
    <property type="entry name" value="Topo_IIA"/>
</dbReference>
<dbReference type="CDD" id="cd03366">
    <property type="entry name" value="TOPRIM_TopoIIA_GyrB"/>
    <property type="match status" value="1"/>
</dbReference>
<evidence type="ECO:0000256" key="6">
    <source>
        <dbReference type="ARBA" id="ARBA00022840"/>
    </source>
</evidence>
<dbReference type="FunFam" id="3.30.565.10:FF:000002">
    <property type="entry name" value="DNA gyrase subunit B"/>
    <property type="match status" value="1"/>
</dbReference>
<evidence type="ECO:0000256" key="10">
    <source>
        <dbReference type="ARBA" id="ARBA00023235"/>
    </source>
</evidence>
<evidence type="ECO:0000256" key="8">
    <source>
        <dbReference type="ARBA" id="ARBA00023029"/>
    </source>
</evidence>
<evidence type="ECO:0000256" key="13">
    <source>
        <dbReference type="SAM" id="MobiDB-lite"/>
    </source>
</evidence>
<gene>
    <name evidence="15" type="ORF">QYE76_016951</name>
</gene>
<dbReference type="Pfam" id="PF00986">
    <property type="entry name" value="DNA_gyraseB_C"/>
    <property type="match status" value="1"/>
</dbReference>
<dbReference type="Gene3D" id="3.30.565.10">
    <property type="entry name" value="Histidine kinase-like ATPase, C-terminal domain"/>
    <property type="match status" value="1"/>
</dbReference>
<dbReference type="PRINTS" id="PR00418">
    <property type="entry name" value="TPI2FAMILY"/>
</dbReference>
<dbReference type="GO" id="GO:0046872">
    <property type="term" value="F:metal ion binding"/>
    <property type="evidence" value="ECO:0007669"/>
    <property type="project" value="UniProtKB-UniRule"/>
</dbReference>
<dbReference type="FunFam" id="3.40.50.670:FF:000002">
    <property type="entry name" value="DNA gyrase subunit B"/>
    <property type="match status" value="1"/>
</dbReference>
<keyword evidence="16" id="KW-1185">Reference proteome</keyword>
<dbReference type="CDD" id="cd16928">
    <property type="entry name" value="HATPase_GyrB-like"/>
    <property type="match status" value="1"/>
</dbReference>
<dbReference type="InterPro" id="IPR036890">
    <property type="entry name" value="HATPase_C_sf"/>
</dbReference>
<comment type="cofactor">
    <cofactor evidence="2">
        <name>Mg(2+)</name>
        <dbReference type="ChEBI" id="CHEBI:18420"/>
    </cofactor>
</comment>